<reference evidence="1" key="1">
    <citation type="submission" date="2020-06" db="EMBL/GenBank/DDBJ databases">
        <title>Unique genomic features of the anaerobic methanotrophic archaea.</title>
        <authorList>
            <person name="Chadwick G.L."/>
            <person name="Skennerton C.T."/>
            <person name="Laso-Perez R."/>
            <person name="Leu A.O."/>
            <person name="Speth D.R."/>
            <person name="Yu H."/>
            <person name="Morgan-Lang C."/>
            <person name="Hatzenpichler R."/>
            <person name="Goudeau D."/>
            <person name="Malmstrom R."/>
            <person name="Brazelton W.J."/>
            <person name="Woyke T."/>
            <person name="Hallam S.J."/>
            <person name="Tyson G.W."/>
            <person name="Wegener G."/>
            <person name="Boetius A."/>
            <person name="Orphan V."/>
        </authorList>
    </citation>
    <scope>NUCLEOTIDE SEQUENCE</scope>
</reference>
<proteinExistence type="predicted"/>
<dbReference type="AlphaFoldDB" id="A0A7G9Z3Y3"/>
<evidence type="ECO:0008006" key="2">
    <source>
        <dbReference type="Google" id="ProtNLM"/>
    </source>
</evidence>
<evidence type="ECO:0000313" key="1">
    <source>
        <dbReference type="EMBL" id="QNO54967.1"/>
    </source>
</evidence>
<protein>
    <recommendedName>
        <fullName evidence="2">DUF5320 domain-containing protein</fullName>
    </recommendedName>
</protein>
<gene>
    <name evidence="1" type="ORF">MCEIKFBD_00028</name>
</gene>
<dbReference type="EMBL" id="MT631599">
    <property type="protein sequence ID" value="QNO54967.1"/>
    <property type="molecule type" value="Genomic_DNA"/>
</dbReference>
<organism evidence="1">
    <name type="scientific">Candidatus Methanophaga sp. ANME-1 ERB7</name>
    <dbReference type="NCBI Taxonomy" id="2759913"/>
    <lineage>
        <taxon>Archaea</taxon>
        <taxon>Methanobacteriati</taxon>
        <taxon>Methanobacteriota</taxon>
        <taxon>Stenosarchaea group</taxon>
        <taxon>Methanomicrobia</taxon>
        <taxon>Candidatus Methanophagales</taxon>
        <taxon>Candidatus Methanophagaceae</taxon>
        <taxon>Candidatus Methanophaga</taxon>
    </lineage>
</organism>
<accession>A0A7G9Z3Y3</accession>
<sequence>MGGNRRRNMYYLTGLPGWMRFGYSPGWADRSPTGMPPGAQYLSQTGQMPQFASWIQQQAPAGAPVAPMGMPAVPKEQEISMLESQAQMLGDQLEQIKKRLEELRK</sequence>
<name>A0A7G9Z3Y3_9EURY</name>